<accession>A0A1E1MWB4</accession>
<feature type="signal peptide" evidence="1">
    <location>
        <begin position="1"/>
        <end position="22"/>
    </location>
</feature>
<sequence>MQQPKVLLLLITILSLFTLISTLPTSQEPTRSALSRPNEVAARYCSAPSPAKTTCRVLTLAHGTTTGTIVDMDIYSPTCTLIGSARSQSYSKKAKVLTSLTNKGRKNYVTVRPEGMQGIMTPEVKYAGKKFGNDGETCELDRDLGGWVCVVDFEC</sequence>
<keyword evidence="3" id="KW-1185">Reference proteome</keyword>
<protein>
    <recommendedName>
        <fullName evidence="4">AA1-like domain-containing protein</fullName>
    </recommendedName>
</protein>
<dbReference type="AlphaFoldDB" id="A0A1E1MWB4"/>
<gene>
    <name evidence="2" type="ORF">RSE6_14878</name>
</gene>
<evidence type="ECO:0000313" key="2">
    <source>
        <dbReference type="EMBL" id="CZT53373.1"/>
    </source>
</evidence>
<evidence type="ECO:0008006" key="4">
    <source>
        <dbReference type="Google" id="ProtNLM"/>
    </source>
</evidence>
<dbReference type="Proteomes" id="UP000177625">
    <property type="component" value="Unassembled WGS sequence"/>
</dbReference>
<feature type="chain" id="PRO_5009448809" description="AA1-like domain-containing protein" evidence="1">
    <location>
        <begin position="23"/>
        <end position="155"/>
    </location>
</feature>
<dbReference type="EMBL" id="FJVC01000733">
    <property type="protein sequence ID" value="CZT53373.1"/>
    <property type="molecule type" value="Genomic_DNA"/>
</dbReference>
<evidence type="ECO:0000256" key="1">
    <source>
        <dbReference type="SAM" id="SignalP"/>
    </source>
</evidence>
<keyword evidence="1" id="KW-0732">Signal</keyword>
<name>A0A1E1MWB4_RHYSE</name>
<reference evidence="3" key="1">
    <citation type="submission" date="2016-03" db="EMBL/GenBank/DDBJ databases">
        <authorList>
            <person name="Guldener U."/>
        </authorList>
    </citation>
    <scope>NUCLEOTIDE SEQUENCE [LARGE SCALE GENOMIC DNA]</scope>
</reference>
<proteinExistence type="predicted"/>
<organism evidence="2 3">
    <name type="scientific">Rhynchosporium secalis</name>
    <name type="common">Barley scald fungus</name>
    <dbReference type="NCBI Taxonomy" id="38038"/>
    <lineage>
        <taxon>Eukaryota</taxon>
        <taxon>Fungi</taxon>
        <taxon>Dikarya</taxon>
        <taxon>Ascomycota</taxon>
        <taxon>Pezizomycotina</taxon>
        <taxon>Leotiomycetes</taxon>
        <taxon>Helotiales</taxon>
        <taxon>Ploettnerulaceae</taxon>
        <taxon>Rhynchosporium</taxon>
    </lineage>
</organism>
<evidence type="ECO:0000313" key="3">
    <source>
        <dbReference type="Proteomes" id="UP000177625"/>
    </source>
</evidence>